<protein>
    <recommendedName>
        <fullName evidence="3">DUF5666 domain-containing protein</fullName>
    </recommendedName>
</protein>
<organism evidence="1 2">
    <name type="scientific">Salipiger mucosus DSM 16094</name>
    <dbReference type="NCBI Taxonomy" id="1123237"/>
    <lineage>
        <taxon>Bacteria</taxon>
        <taxon>Pseudomonadati</taxon>
        <taxon>Pseudomonadota</taxon>
        <taxon>Alphaproteobacteria</taxon>
        <taxon>Rhodobacterales</taxon>
        <taxon>Roseobacteraceae</taxon>
        <taxon>Salipiger</taxon>
    </lineage>
</organism>
<accession>S9Q442</accession>
<evidence type="ECO:0008006" key="3">
    <source>
        <dbReference type="Google" id="ProtNLM"/>
    </source>
</evidence>
<gene>
    <name evidence="1" type="ORF">Salmuc_00734</name>
</gene>
<keyword evidence="2" id="KW-1185">Reference proteome</keyword>
<dbReference type="Proteomes" id="UP000015347">
    <property type="component" value="Unassembled WGS sequence"/>
</dbReference>
<sequence>MIAGCLCTGALIAGGARAHLSSLQTLTGEVLEVQDGRLTLASRDTAWTVELGSPLPAETAQALDSPGGPVTIRGTVPDARQKRLMAEILTIDGRTYSLPDTRR</sequence>
<evidence type="ECO:0000313" key="2">
    <source>
        <dbReference type="Proteomes" id="UP000015347"/>
    </source>
</evidence>
<dbReference type="EMBL" id="APVH01000061">
    <property type="protein sequence ID" value="EPX76081.1"/>
    <property type="molecule type" value="Genomic_DNA"/>
</dbReference>
<name>S9Q442_9RHOB</name>
<comment type="caution">
    <text evidence="1">The sequence shown here is derived from an EMBL/GenBank/DDBJ whole genome shotgun (WGS) entry which is preliminary data.</text>
</comment>
<dbReference type="HOGENOM" id="CLU_2261836_0_0_5"/>
<dbReference type="AlphaFoldDB" id="S9Q442"/>
<reference evidence="2" key="1">
    <citation type="journal article" date="2014" name="Stand. Genomic Sci.">
        <title>Genome sequence of the exopolysaccharide-producing Salipiger mucosus type strain (DSM 16094(T)), a moderately halophilic member of the Roseobacter clade.</title>
        <authorList>
            <person name="Riedel T."/>
            <person name="Spring S."/>
            <person name="Fiebig A."/>
            <person name="Petersen J."/>
            <person name="Kyrpides N.C."/>
            <person name="Goker M."/>
            <person name="Klenk H.P."/>
        </authorList>
    </citation>
    <scope>NUCLEOTIDE SEQUENCE [LARGE SCALE GENOMIC DNA]</scope>
    <source>
        <strain evidence="2">DSM 16094</strain>
    </source>
</reference>
<proteinExistence type="predicted"/>
<evidence type="ECO:0000313" key="1">
    <source>
        <dbReference type="EMBL" id="EPX76081.1"/>
    </source>
</evidence>